<name>A0A370TGL5_9HELO</name>
<evidence type="ECO:0000256" key="1">
    <source>
        <dbReference type="SAM" id="MobiDB-lite"/>
    </source>
</evidence>
<reference evidence="2 3" key="1">
    <citation type="journal article" date="2018" name="IMA Fungus">
        <title>IMA Genome-F 9: Draft genome sequence of Annulohypoxylon stygium, Aspergillus mulundensis, Berkeleyomyces basicola (syn. Thielaviopsis basicola), Ceratocystis smalleyi, two Cercospora beticola strains, Coleophoma cylindrospora, Fusarium fracticaudum, Phialophora cf. hyalina, and Morchella septimelata.</title>
        <authorList>
            <person name="Wingfield B.D."/>
            <person name="Bills G.F."/>
            <person name="Dong Y."/>
            <person name="Huang W."/>
            <person name="Nel W.J."/>
            <person name="Swalarsk-Parry B.S."/>
            <person name="Vaghefi N."/>
            <person name="Wilken P.M."/>
            <person name="An Z."/>
            <person name="de Beer Z.W."/>
            <person name="De Vos L."/>
            <person name="Chen L."/>
            <person name="Duong T.A."/>
            <person name="Gao Y."/>
            <person name="Hammerbacher A."/>
            <person name="Kikkert J.R."/>
            <person name="Li Y."/>
            <person name="Li H."/>
            <person name="Li K."/>
            <person name="Li Q."/>
            <person name="Liu X."/>
            <person name="Ma X."/>
            <person name="Naidoo K."/>
            <person name="Pethybridge S.J."/>
            <person name="Sun J."/>
            <person name="Steenkamp E.T."/>
            <person name="van der Nest M.A."/>
            <person name="van Wyk S."/>
            <person name="Wingfield M.J."/>
            <person name="Xiong C."/>
            <person name="Yue Q."/>
            <person name="Zhang X."/>
        </authorList>
    </citation>
    <scope>NUCLEOTIDE SEQUENCE [LARGE SCALE GENOMIC DNA]</scope>
    <source>
        <strain evidence="2 3">BP 5553</strain>
    </source>
</reference>
<evidence type="ECO:0000313" key="2">
    <source>
        <dbReference type="EMBL" id="RDL34339.1"/>
    </source>
</evidence>
<comment type="caution">
    <text evidence="2">The sequence shown here is derived from an EMBL/GenBank/DDBJ whole genome shotgun (WGS) entry which is preliminary data.</text>
</comment>
<dbReference type="AlphaFoldDB" id="A0A370TGL5"/>
<dbReference type="STRING" id="2656787.A0A370TGL5"/>
<accession>A0A370TGL5</accession>
<dbReference type="GO" id="GO:0005737">
    <property type="term" value="C:cytoplasm"/>
    <property type="evidence" value="ECO:0007669"/>
    <property type="project" value="TreeGrafter"/>
</dbReference>
<feature type="region of interest" description="Disordered" evidence="1">
    <location>
        <begin position="1"/>
        <end position="28"/>
    </location>
</feature>
<dbReference type="EMBL" id="NPIC01000007">
    <property type="protein sequence ID" value="RDL34339.1"/>
    <property type="molecule type" value="Genomic_DNA"/>
</dbReference>
<dbReference type="Pfam" id="PF12239">
    <property type="entry name" value="DUF3605"/>
    <property type="match status" value="1"/>
</dbReference>
<dbReference type="InterPro" id="IPR022036">
    <property type="entry name" value="DUF3605"/>
</dbReference>
<evidence type="ECO:0008006" key="4">
    <source>
        <dbReference type="Google" id="ProtNLM"/>
    </source>
</evidence>
<dbReference type="Proteomes" id="UP000254866">
    <property type="component" value="Unassembled WGS sequence"/>
</dbReference>
<keyword evidence="3" id="KW-1185">Reference proteome</keyword>
<proteinExistence type="predicted"/>
<dbReference type="PANTHER" id="PTHR35020:SF2">
    <property type="entry name" value="N-ACETYLGLUCOSAMINE-INDUCED PROTEIN 1"/>
    <property type="match status" value="1"/>
</dbReference>
<sequence length="254" mass="29657">MGDQQNRDYSSERDTREEEDEPFPLTERDRIGILSKDEDFELHTWDALKEAIAIYGDINQSQSGRRYCSDGALPSSPTLHLYWIEQFDNVPKATNNLGIMQRKPSELRRYIAWCRKVKSEYGSISNYVIQHRLPWGSPPFTYLSSIPFSEPDDYKILINDWPYGCTDDITHIVVWSKTPIAANEATGDLTEESRLTLQNFVERTFVERLGGDHERVLWFKNWVQLQSVRALEHVHVLVRNATKEDLAYWTEKNL</sequence>
<feature type="compositionally biased region" description="Basic and acidic residues" evidence="1">
    <location>
        <begin position="1"/>
        <end position="16"/>
    </location>
</feature>
<dbReference type="PANTHER" id="PTHR35020">
    <property type="entry name" value="N-ACETYLGLUCOSAMINE-INDUCED PROTEIN 1"/>
    <property type="match status" value="1"/>
</dbReference>
<organism evidence="2 3">
    <name type="scientific">Venustampulla echinocandica</name>
    <dbReference type="NCBI Taxonomy" id="2656787"/>
    <lineage>
        <taxon>Eukaryota</taxon>
        <taxon>Fungi</taxon>
        <taxon>Dikarya</taxon>
        <taxon>Ascomycota</taxon>
        <taxon>Pezizomycotina</taxon>
        <taxon>Leotiomycetes</taxon>
        <taxon>Helotiales</taxon>
        <taxon>Pleuroascaceae</taxon>
        <taxon>Venustampulla</taxon>
    </lineage>
</organism>
<gene>
    <name evidence="2" type="ORF">BP5553_07467</name>
</gene>
<dbReference type="GO" id="GO:0006044">
    <property type="term" value="P:N-acetylglucosamine metabolic process"/>
    <property type="evidence" value="ECO:0007669"/>
    <property type="project" value="TreeGrafter"/>
</dbReference>
<dbReference type="OrthoDB" id="498286at2759"/>
<protein>
    <recommendedName>
        <fullName evidence="4">N-acetylglucosamine-induced protein 1</fullName>
    </recommendedName>
</protein>
<dbReference type="GeneID" id="43600316"/>
<evidence type="ECO:0000313" key="3">
    <source>
        <dbReference type="Proteomes" id="UP000254866"/>
    </source>
</evidence>
<dbReference type="RefSeq" id="XP_031867321.1">
    <property type="nucleotide sequence ID" value="XM_032016090.1"/>
</dbReference>